<reference evidence="6 7" key="1">
    <citation type="submission" date="2019-02" db="EMBL/GenBank/DDBJ databases">
        <title>Deep-cultivation of Planctomycetes and their phenomic and genomic characterization uncovers novel biology.</title>
        <authorList>
            <person name="Wiegand S."/>
            <person name="Jogler M."/>
            <person name="Boedeker C."/>
            <person name="Pinto D."/>
            <person name="Vollmers J."/>
            <person name="Rivas-Marin E."/>
            <person name="Kohn T."/>
            <person name="Peeters S.H."/>
            <person name="Heuer A."/>
            <person name="Rast P."/>
            <person name="Oberbeckmann S."/>
            <person name="Bunk B."/>
            <person name="Jeske O."/>
            <person name="Meyerdierks A."/>
            <person name="Storesund J.E."/>
            <person name="Kallscheuer N."/>
            <person name="Luecker S."/>
            <person name="Lage O.M."/>
            <person name="Pohl T."/>
            <person name="Merkel B.J."/>
            <person name="Hornburger P."/>
            <person name="Mueller R.-W."/>
            <person name="Bruemmer F."/>
            <person name="Labrenz M."/>
            <person name="Spormann A.M."/>
            <person name="Op den Camp H."/>
            <person name="Overmann J."/>
            <person name="Amann R."/>
            <person name="Jetten M.S.M."/>
            <person name="Mascher T."/>
            <person name="Medema M.H."/>
            <person name="Devos D.P."/>
            <person name="Kaster A.-K."/>
            <person name="Ovreas L."/>
            <person name="Rohde M."/>
            <person name="Galperin M.Y."/>
            <person name="Jogler C."/>
        </authorList>
    </citation>
    <scope>NUCLEOTIDE SEQUENCE [LARGE SCALE GENOMIC DNA]</scope>
    <source>
        <strain evidence="6 7">V22</strain>
    </source>
</reference>
<organism evidence="6 7">
    <name type="scientific">Calycomorphotria hydatis</name>
    <dbReference type="NCBI Taxonomy" id="2528027"/>
    <lineage>
        <taxon>Bacteria</taxon>
        <taxon>Pseudomonadati</taxon>
        <taxon>Planctomycetota</taxon>
        <taxon>Planctomycetia</taxon>
        <taxon>Planctomycetales</taxon>
        <taxon>Planctomycetaceae</taxon>
        <taxon>Calycomorphotria</taxon>
    </lineage>
</organism>
<proteinExistence type="inferred from homology"/>
<evidence type="ECO:0000256" key="1">
    <source>
        <dbReference type="ARBA" id="ARBA00010641"/>
    </source>
</evidence>
<dbReference type="InterPro" id="IPR014284">
    <property type="entry name" value="RNA_pol_sigma-70_dom"/>
</dbReference>
<dbReference type="AlphaFoldDB" id="A0A517T8R0"/>
<evidence type="ECO:0000256" key="3">
    <source>
        <dbReference type="ARBA" id="ARBA00023082"/>
    </source>
</evidence>
<evidence type="ECO:0000259" key="5">
    <source>
        <dbReference type="Pfam" id="PF07638"/>
    </source>
</evidence>
<evidence type="ECO:0000256" key="2">
    <source>
        <dbReference type="ARBA" id="ARBA00023015"/>
    </source>
</evidence>
<dbReference type="Gene3D" id="1.10.10.10">
    <property type="entry name" value="Winged helix-like DNA-binding domain superfamily/Winged helix DNA-binding domain"/>
    <property type="match status" value="1"/>
</dbReference>
<dbReference type="GO" id="GO:0016987">
    <property type="term" value="F:sigma factor activity"/>
    <property type="evidence" value="ECO:0007669"/>
    <property type="project" value="UniProtKB-KW"/>
</dbReference>
<gene>
    <name evidence="6" type="primary">cnrH_4</name>
    <name evidence="6" type="ORF">V22_20130</name>
</gene>
<dbReference type="Proteomes" id="UP000319976">
    <property type="component" value="Chromosome"/>
</dbReference>
<dbReference type="KEGG" id="chya:V22_20130"/>
<evidence type="ECO:0000313" key="6">
    <source>
        <dbReference type="EMBL" id="QDT64772.1"/>
    </source>
</evidence>
<dbReference type="InterPro" id="IPR053812">
    <property type="entry name" value="HTH_Sigma70_ECF-like"/>
</dbReference>
<evidence type="ECO:0000256" key="4">
    <source>
        <dbReference type="ARBA" id="ARBA00023163"/>
    </source>
</evidence>
<dbReference type="RefSeq" id="WP_145262214.1">
    <property type="nucleotide sequence ID" value="NZ_CP036316.1"/>
</dbReference>
<dbReference type="OrthoDB" id="283468at2"/>
<comment type="similarity">
    <text evidence="1">Belongs to the sigma-70 factor family. ECF subfamily.</text>
</comment>
<dbReference type="InterPro" id="IPR013324">
    <property type="entry name" value="RNA_pol_sigma_r3/r4-like"/>
</dbReference>
<keyword evidence="7" id="KW-1185">Reference proteome</keyword>
<keyword evidence="2" id="KW-0805">Transcription regulation</keyword>
<protein>
    <submittedName>
        <fullName evidence="6">RNA polymerase sigma factor CnrH</fullName>
    </submittedName>
</protein>
<name>A0A517T8R0_9PLAN</name>
<dbReference type="InterPro" id="IPR013325">
    <property type="entry name" value="RNA_pol_sigma_r2"/>
</dbReference>
<keyword evidence="3" id="KW-0731">Sigma factor</keyword>
<dbReference type="Pfam" id="PF07638">
    <property type="entry name" value="Sigma70_ECF"/>
    <property type="match status" value="1"/>
</dbReference>
<accession>A0A517T8R0</accession>
<keyword evidence="4" id="KW-0804">Transcription</keyword>
<dbReference type="EMBL" id="CP036316">
    <property type="protein sequence ID" value="QDT64772.1"/>
    <property type="molecule type" value="Genomic_DNA"/>
</dbReference>
<sequence length="225" mass="25662">MKHYVYSWQDGILDTQSGDSVANKKNYTTHLQVLLDRWSAGDESAVGDIIVHSQDRLRLMASRMLKAKPHVGRWNQTDDVLQNALIRLHRSLRDVKPDSKRAFNGLAATQIRRELIDMARSLYGPEGLGRNHKSDLNAADPDGNMPPLHEGMDQATDVADQLEMMEFHESVGKLHHEEKEVFELIFYQGMTQAEVGKLLGVSERTIKRRWRQARLSLRHALGTNE</sequence>
<dbReference type="SUPFAM" id="SSF88659">
    <property type="entry name" value="Sigma3 and sigma4 domains of RNA polymerase sigma factors"/>
    <property type="match status" value="1"/>
</dbReference>
<dbReference type="InterPro" id="IPR039425">
    <property type="entry name" value="RNA_pol_sigma-70-like"/>
</dbReference>
<feature type="domain" description="RNA polymerase sigma-70 ECF-like HTH" evidence="5">
    <location>
        <begin position="33"/>
        <end position="220"/>
    </location>
</feature>
<dbReference type="PANTHER" id="PTHR43133:SF39">
    <property type="entry name" value="SIMILAR TO RNA POLYMERASE SIGMA-E FACTOR"/>
    <property type="match status" value="1"/>
</dbReference>
<dbReference type="InterPro" id="IPR036388">
    <property type="entry name" value="WH-like_DNA-bd_sf"/>
</dbReference>
<dbReference type="NCBIfam" id="TIGR02937">
    <property type="entry name" value="sigma70-ECF"/>
    <property type="match status" value="1"/>
</dbReference>
<dbReference type="GO" id="GO:0006352">
    <property type="term" value="P:DNA-templated transcription initiation"/>
    <property type="evidence" value="ECO:0007669"/>
    <property type="project" value="InterPro"/>
</dbReference>
<dbReference type="PANTHER" id="PTHR43133">
    <property type="entry name" value="RNA POLYMERASE ECF-TYPE SIGMA FACTO"/>
    <property type="match status" value="1"/>
</dbReference>
<dbReference type="SUPFAM" id="SSF88946">
    <property type="entry name" value="Sigma2 domain of RNA polymerase sigma factors"/>
    <property type="match status" value="1"/>
</dbReference>
<dbReference type="Gene3D" id="1.10.1740.10">
    <property type="match status" value="1"/>
</dbReference>
<evidence type="ECO:0000313" key="7">
    <source>
        <dbReference type="Proteomes" id="UP000319976"/>
    </source>
</evidence>
<dbReference type="CDD" id="cd06171">
    <property type="entry name" value="Sigma70_r4"/>
    <property type="match status" value="1"/>
</dbReference>